<reference evidence="7" key="1">
    <citation type="submission" date="2022-11" db="EMBL/GenBank/DDBJ databases">
        <authorList>
            <person name="Mo P."/>
        </authorList>
    </citation>
    <scope>NUCLEOTIDE SEQUENCE</scope>
    <source>
        <strain evidence="7">HUAS 11-8</strain>
    </source>
</reference>
<dbReference type="Proteomes" id="UP001163203">
    <property type="component" value="Chromosome"/>
</dbReference>
<evidence type="ECO:0000256" key="5">
    <source>
        <dbReference type="ARBA" id="ARBA00023136"/>
    </source>
</evidence>
<name>A0ABY7B8K5_9PSEU</name>
<dbReference type="Pfam" id="PF01594">
    <property type="entry name" value="AI-2E_transport"/>
    <property type="match status" value="1"/>
</dbReference>
<evidence type="ECO:0000313" key="7">
    <source>
        <dbReference type="EMBL" id="WAL68292.1"/>
    </source>
</evidence>
<keyword evidence="3 6" id="KW-0812">Transmembrane</keyword>
<evidence type="ECO:0000256" key="3">
    <source>
        <dbReference type="ARBA" id="ARBA00022692"/>
    </source>
</evidence>
<evidence type="ECO:0000313" key="8">
    <source>
        <dbReference type="Proteomes" id="UP001163203"/>
    </source>
</evidence>
<feature type="transmembrane region" description="Helical" evidence="6">
    <location>
        <begin position="201"/>
        <end position="234"/>
    </location>
</feature>
<evidence type="ECO:0000256" key="2">
    <source>
        <dbReference type="ARBA" id="ARBA00009773"/>
    </source>
</evidence>
<feature type="transmembrane region" description="Helical" evidence="6">
    <location>
        <begin position="304"/>
        <end position="326"/>
    </location>
</feature>
<gene>
    <name evidence="7" type="ORF">ORV05_11155</name>
</gene>
<keyword evidence="8" id="KW-1185">Reference proteome</keyword>
<accession>A0ABY7B8K5</accession>
<protein>
    <submittedName>
        <fullName evidence="7">AI-2E family transporter</fullName>
    </submittedName>
</protein>
<feature type="transmembrane region" description="Helical" evidence="6">
    <location>
        <begin position="37"/>
        <end position="58"/>
    </location>
</feature>
<dbReference type="PANTHER" id="PTHR21716:SF64">
    <property type="entry name" value="AI-2 TRANSPORT PROTEIN TQSA"/>
    <property type="match status" value="1"/>
</dbReference>
<comment type="subcellular location">
    <subcellularLocation>
        <location evidence="1">Membrane</location>
        <topology evidence="1">Multi-pass membrane protein</topology>
    </subcellularLocation>
</comment>
<evidence type="ECO:0000256" key="6">
    <source>
        <dbReference type="SAM" id="Phobius"/>
    </source>
</evidence>
<feature type="transmembrane region" description="Helical" evidence="6">
    <location>
        <begin position="145"/>
        <end position="166"/>
    </location>
</feature>
<dbReference type="PANTHER" id="PTHR21716">
    <property type="entry name" value="TRANSMEMBRANE PROTEIN"/>
    <property type="match status" value="1"/>
</dbReference>
<sequence>MTTPPAPRAALPRGLTVLLAAAAVVVVIAGLKAASWFVGPVLLALVIVIAVSPVQSWARRHNWPGWLSTLLLLLVVYGIIVALILTIIVSAARLVSLFPQYSSQASALFREAMATLERFGVDRDAAAKTVGSLDPAKLGGLVSSLLSGVTSVLANLVFLLALLLFLSAEASGLPARLAEIATDRRPVVAALHDFAHGTRRYLVITTVFGFIVAVFDTIGLALLGVPVAVLWGVLSFITNYIPNVGFILGLIPPALLGLLSGGWPLMLEVIALYSVLNLVIQSLIQPRFVGTGVGLSATVTFLALIFWAWVLGGLGALLAIPMTLLVKALLVDTDPRANWVTALVRSAQPDSAPKR</sequence>
<proteinExistence type="inferred from homology"/>
<dbReference type="EMBL" id="CP113836">
    <property type="protein sequence ID" value="WAL68292.1"/>
    <property type="molecule type" value="Genomic_DNA"/>
</dbReference>
<feature type="transmembrane region" description="Helical" evidence="6">
    <location>
        <begin position="12"/>
        <end position="31"/>
    </location>
</feature>
<evidence type="ECO:0000256" key="4">
    <source>
        <dbReference type="ARBA" id="ARBA00022989"/>
    </source>
</evidence>
<comment type="similarity">
    <text evidence="2">Belongs to the autoinducer-2 exporter (AI-2E) (TC 2.A.86) family.</text>
</comment>
<feature type="transmembrane region" description="Helical" evidence="6">
    <location>
        <begin position="70"/>
        <end position="92"/>
    </location>
</feature>
<dbReference type="InterPro" id="IPR002549">
    <property type="entry name" value="AI-2E-like"/>
</dbReference>
<organism evidence="7 8">
    <name type="scientific">Amycolatopsis cynarae</name>
    <dbReference type="NCBI Taxonomy" id="2995223"/>
    <lineage>
        <taxon>Bacteria</taxon>
        <taxon>Bacillati</taxon>
        <taxon>Actinomycetota</taxon>
        <taxon>Actinomycetes</taxon>
        <taxon>Pseudonocardiales</taxon>
        <taxon>Pseudonocardiaceae</taxon>
        <taxon>Amycolatopsis</taxon>
    </lineage>
</organism>
<feature type="transmembrane region" description="Helical" evidence="6">
    <location>
        <begin position="240"/>
        <end position="258"/>
    </location>
</feature>
<keyword evidence="5 6" id="KW-0472">Membrane</keyword>
<keyword evidence="4 6" id="KW-1133">Transmembrane helix</keyword>
<dbReference type="RefSeq" id="WP_268758385.1">
    <property type="nucleotide sequence ID" value="NZ_CP113836.1"/>
</dbReference>
<evidence type="ECO:0000256" key="1">
    <source>
        <dbReference type="ARBA" id="ARBA00004141"/>
    </source>
</evidence>